<gene>
    <name evidence="1" type="ORF">METZ01_LOCUS298912</name>
</gene>
<accession>A0A382MBX6</accession>
<feature type="non-terminal residue" evidence="1">
    <location>
        <position position="28"/>
    </location>
</feature>
<evidence type="ECO:0000313" key="1">
    <source>
        <dbReference type="EMBL" id="SVC46058.1"/>
    </source>
</evidence>
<name>A0A382MBX6_9ZZZZ</name>
<protein>
    <submittedName>
        <fullName evidence="1">Uncharacterized protein</fullName>
    </submittedName>
</protein>
<proteinExistence type="predicted"/>
<reference evidence="1" key="1">
    <citation type="submission" date="2018-05" db="EMBL/GenBank/DDBJ databases">
        <authorList>
            <person name="Lanie J.A."/>
            <person name="Ng W.-L."/>
            <person name="Kazmierczak K.M."/>
            <person name="Andrzejewski T.M."/>
            <person name="Davidsen T.M."/>
            <person name="Wayne K.J."/>
            <person name="Tettelin H."/>
            <person name="Glass J.I."/>
            <person name="Rusch D."/>
            <person name="Podicherti R."/>
            <person name="Tsui H.-C.T."/>
            <person name="Winkler M.E."/>
        </authorList>
    </citation>
    <scope>NUCLEOTIDE SEQUENCE</scope>
</reference>
<dbReference type="EMBL" id="UINC01092457">
    <property type="protein sequence ID" value="SVC46058.1"/>
    <property type="molecule type" value="Genomic_DNA"/>
</dbReference>
<sequence>MKSKDIGILIFSISLLIIPGCLELEVVD</sequence>
<organism evidence="1">
    <name type="scientific">marine metagenome</name>
    <dbReference type="NCBI Taxonomy" id="408172"/>
    <lineage>
        <taxon>unclassified sequences</taxon>
        <taxon>metagenomes</taxon>
        <taxon>ecological metagenomes</taxon>
    </lineage>
</organism>
<dbReference type="AlphaFoldDB" id="A0A382MBX6"/>